<protein>
    <submittedName>
        <fullName evidence="2">Efflux RND transporter permease subunit</fullName>
    </submittedName>
</protein>
<name>A0ABS5JS07_9BACT</name>
<evidence type="ECO:0000256" key="1">
    <source>
        <dbReference type="SAM" id="Phobius"/>
    </source>
</evidence>
<feature type="transmembrane region" description="Helical" evidence="1">
    <location>
        <begin position="996"/>
        <end position="1022"/>
    </location>
</feature>
<reference evidence="2 3" key="1">
    <citation type="journal article" date="2015" name="Int. J. Syst. Evol. Microbiol.">
        <title>Carboxylicivirga linearis sp. nov., isolated from a sea cucumber culture pond.</title>
        <authorList>
            <person name="Wang F.Q."/>
            <person name="Zhou Y.X."/>
            <person name="Lin X.Z."/>
            <person name="Chen G.J."/>
            <person name="Du Z.J."/>
        </authorList>
    </citation>
    <scope>NUCLEOTIDE SEQUENCE [LARGE SCALE GENOMIC DNA]</scope>
    <source>
        <strain evidence="2 3">FB218</strain>
    </source>
</reference>
<dbReference type="Gene3D" id="3.30.70.1320">
    <property type="entry name" value="Multidrug efflux transporter AcrB pore domain like"/>
    <property type="match status" value="1"/>
</dbReference>
<feature type="transmembrane region" description="Helical" evidence="1">
    <location>
        <begin position="527"/>
        <end position="546"/>
    </location>
</feature>
<feature type="transmembrane region" description="Helical" evidence="1">
    <location>
        <begin position="329"/>
        <end position="349"/>
    </location>
</feature>
<evidence type="ECO:0000313" key="3">
    <source>
        <dbReference type="Proteomes" id="UP000708576"/>
    </source>
</evidence>
<feature type="transmembrane region" description="Helical" evidence="1">
    <location>
        <begin position="923"/>
        <end position="945"/>
    </location>
</feature>
<evidence type="ECO:0000313" key="2">
    <source>
        <dbReference type="EMBL" id="MBS2097654.1"/>
    </source>
</evidence>
<dbReference type="Gene3D" id="3.30.70.1440">
    <property type="entry name" value="Multidrug efflux transporter AcrB pore domain"/>
    <property type="match status" value="1"/>
</dbReference>
<feature type="transmembrane region" description="Helical" evidence="1">
    <location>
        <begin position="12"/>
        <end position="33"/>
    </location>
</feature>
<keyword evidence="1" id="KW-0472">Membrane</keyword>
<feature type="transmembrane region" description="Helical" evidence="1">
    <location>
        <begin position="893"/>
        <end position="911"/>
    </location>
</feature>
<dbReference type="Gene3D" id="3.30.70.1430">
    <property type="entry name" value="Multidrug efflux transporter AcrB pore domain"/>
    <property type="match status" value="2"/>
</dbReference>
<feature type="transmembrane region" description="Helical" evidence="1">
    <location>
        <begin position="453"/>
        <end position="478"/>
    </location>
</feature>
<keyword evidence="1" id="KW-0812">Transmembrane</keyword>
<dbReference type="EMBL" id="JAGUCO010000002">
    <property type="protein sequence ID" value="MBS2097654.1"/>
    <property type="molecule type" value="Genomic_DNA"/>
</dbReference>
<accession>A0ABS5JS07</accession>
<feature type="transmembrane region" description="Helical" evidence="1">
    <location>
        <begin position="356"/>
        <end position="375"/>
    </location>
</feature>
<dbReference type="PANTHER" id="PTHR32063">
    <property type="match status" value="1"/>
</dbReference>
<dbReference type="PRINTS" id="PR00702">
    <property type="entry name" value="ACRIFLAVINRP"/>
</dbReference>
<dbReference type="InterPro" id="IPR027463">
    <property type="entry name" value="AcrB_DN_DC_subdom"/>
</dbReference>
<dbReference type="Pfam" id="PF00873">
    <property type="entry name" value="ACR_tran"/>
    <property type="match status" value="1"/>
</dbReference>
<feature type="transmembrane region" description="Helical" evidence="1">
    <location>
        <begin position="381"/>
        <end position="406"/>
    </location>
</feature>
<dbReference type="Gene3D" id="3.30.2090.10">
    <property type="entry name" value="Multidrug efflux transporter AcrB TolC docking domain, DN and DC subdomains"/>
    <property type="match status" value="2"/>
</dbReference>
<dbReference type="SUPFAM" id="SSF82714">
    <property type="entry name" value="Multidrug efflux transporter AcrB TolC docking domain, DN and DC subdomains"/>
    <property type="match status" value="2"/>
</dbReference>
<organism evidence="2 3">
    <name type="scientific">Carboxylicivirga linearis</name>
    <dbReference type="NCBI Taxonomy" id="1628157"/>
    <lineage>
        <taxon>Bacteria</taxon>
        <taxon>Pseudomonadati</taxon>
        <taxon>Bacteroidota</taxon>
        <taxon>Bacteroidia</taxon>
        <taxon>Marinilabiliales</taxon>
        <taxon>Marinilabiliaceae</taxon>
        <taxon>Carboxylicivirga</taxon>
    </lineage>
</organism>
<dbReference type="SUPFAM" id="SSF82866">
    <property type="entry name" value="Multidrug efflux transporter AcrB transmembrane domain"/>
    <property type="match status" value="2"/>
</dbReference>
<comment type="caution">
    <text evidence="2">The sequence shown here is derived from an EMBL/GenBank/DDBJ whole genome shotgun (WGS) entry which is preliminary data.</text>
</comment>
<feature type="transmembrane region" description="Helical" evidence="1">
    <location>
        <begin position="426"/>
        <end position="447"/>
    </location>
</feature>
<dbReference type="Proteomes" id="UP000708576">
    <property type="component" value="Unassembled WGS sequence"/>
</dbReference>
<sequence>MRKLVESFVKYPFYANLVVVVLVLAGGISFFSMSKSFFPERESKMIYVTVAYPGASPIEMEEGITSRIEEAIRGIAGIKEITSTSSENSARVTIETTGKFDIDETLTEVKNAVDGITSMPIDAERPIVYKQRTTTPAMRLGLSGNMELMKLKKLAYQIEDDFLASGLMSQITISGIPATEIAIEISEENLIRYGITLEEVSTTVARTNRDVSSGMLKNDQRMIYIRSRNRTVNTEIIGNTVIKARQDGSLVRIRDVGEVKTQFEDVPNKSYLNGKPAISIMVSKLITEDLQDISEYINQYAKEFNELYPNAKISVSFDFMGMLNSRISLLYQNGFMGLILVVIVLALFLSFRLSLWVAWGIPASFLAMFVAANLYGITINMISLFGMILVIGIIVDDGIVIAENIFSHFEKGKTPMKAAIDGTMEVLPAVTTSVTTTILAFVPLFLLEGNMEFLFEMAFVVVFSLGFSLIEAFFVLPAHIGTPHILKRTTNHVSFGNKVRNRLEKFVAFLRDRLYGRFLSFILKWRFPALAFPVFAILLTAGLFAGELIKYTFFPSIPPDDFDINVAFTPGEGEKQTFDALQYFEKVAWEVNEDLKKEYNDTSDFIIYTYLNTGSSFSGQERGTHAGHVSVNLKNLEKSPISSFDIASRVRKKIGTVPGADKFTVAGRNRWGSPIEISLLGSNQEALEKATNNLKSELKKISELTEVVDDNALGAQEIKIKLKPKAYFLGLTDFMILNQVRSSFFGAQAQRLQQGKDEIRVWVRYPPEDREDFSQLERLKIVTAQGEFPLKELVDYEITRGPVSINRFNGKKDIRVSADLVNPTTPVPPIQAYITDSIMPDILAHSPGVSFMYQGQQKNAQENMKSMRSFFLPAFALIIIIIMIHFKSAGQGLIIVSMVPMGFIGAAWGHLLHGLPVSMLSVWGMVALSGVIVNDAVVFLSKYNILIREGYKVRNAIFEAGLSRFRPIVLTTLTTTIGLYPIILETSRQAQFLIPMAVALAYGVFFGTFFILTVFPITIFALNDVLRTFRWIKTGVWPTREEVEPATIYHKRDLQLHPDMQEQTN</sequence>
<proteinExistence type="predicted"/>
<dbReference type="SUPFAM" id="SSF82693">
    <property type="entry name" value="Multidrug efflux transporter AcrB pore domain, PN1, PN2, PC1 and PC2 subdomains"/>
    <property type="match status" value="1"/>
</dbReference>
<feature type="transmembrane region" description="Helical" evidence="1">
    <location>
        <begin position="867"/>
        <end position="886"/>
    </location>
</feature>
<dbReference type="PANTHER" id="PTHR32063:SF33">
    <property type="entry name" value="RND SUPERFAMILY EFFLUX PUMP PERMEASE COMPONENT"/>
    <property type="match status" value="1"/>
</dbReference>
<dbReference type="RefSeq" id="WP_212214330.1">
    <property type="nucleotide sequence ID" value="NZ_JAGUCO010000002.1"/>
</dbReference>
<feature type="transmembrane region" description="Helical" evidence="1">
    <location>
        <begin position="965"/>
        <end position="984"/>
    </location>
</feature>
<dbReference type="Gene3D" id="1.20.1640.10">
    <property type="entry name" value="Multidrug efflux transporter AcrB transmembrane domain"/>
    <property type="match status" value="2"/>
</dbReference>
<keyword evidence="1" id="KW-1133">Transmembrane helix</keyword>
<dbReference type="InterPro" id="IPR001036">
    <property type="entry name" value="Acrflvin-R"/>
</dbReference>
<gene>
    <name evidence="2" type="ORF">KEM10_05140</name>
</gene>
<keyword evidence="3" id="KW-1185">Reference proteome</keyword>